<protein>
    <recommendedName>
        <fullName evidence="3">Toxin HigB-2</fullName>
    </recommendedName>
</protein>
<dbReference type="EMBL" id="LNZB01000060">
    <property type="protein sequence ID" value="KTD74998.1"/>
    <property type="molecule type" value="Genomic_DNA"/>
</dbReference>
<dbReference type="AlphaFoldDB" id="A0A0W1A140"/>
<gene>
    <name evidence="1" type="ORF">Lwal_3039</name>
</gene>
<sequence length="140" mass="16001">MTHSAIIWFAFMKHLKIKKFNNEAKKIGLIDKILIETLDDFLKLSRDEQQKYSLGAGLYKLRMATKEGRGKSGGSRSILAFRKDNGIYWLHLFSKNDKGNVTTSELKKLKQLADIMLGLNEEQINKLIGLGELFEVNKNV</sequence>
<reference evidence="1 2" key="1">
    <citation type="submission" date="2015-11" db="EMBL/GenBank/DDBJ databases">
        <title>Genomic analysis of 38 Legionella species identifies large and diverse effector repertoires.</title>
        <authorList>
            <person name="Burstein D."/>
            <person name="Amaro F."/>
            <person name="Zusman T."/>
            <person name="Lifshitz Z."/>
            <person name="Cohen O."/>
            <person name="Gilbert J.A."/>
            <person name="Pupko T."/>
            <person name="Shuman H.A."/>
            <person name="Segal G."/>
        </authorList>
    </citation>
    <scope>NUCLEOTIDE SEQUENCE [LARGE SCALE GENOMIC DNA]</scope>
    <source>
        <strain evidence="1 2">ATCC 51914</strain>
    </source>
</reference>
<evidence type="ECO:0000313" key="2">
    <source>
        <dbReference type="Proteomes" id="UP000054729"/>
    </source>
</evidence>
<organism evidence="1 2">
    <name type="scientific">Legionella waltersii</name>
    <dbReference type="NCBI Taxonomy" id="66969"/>
    <lineage>
        <taxon>Bacteria</taxon>
        <taxon>Pseudomonadati</taxon>
        <taxon>Pseudomonadota</taxon>
        <taxon>Gammaproteobacteria</taxon>
        <taxon>Legionellales</taxon>
        <taxon>Legionellaceae</taxon>
        <taxon>Legionella</taxon>
    </lineage>
</organism>
<dbReference type="InterPro" id="IPR009387">
    <property type="entry name" value="HigB-2"/>
</dbReference>
<evidence type="ECO:0000313" key="1">
    <source>
        <dbReference type="EMBL" id="KTD74998.1"/>
    </source>
</evidence>
<accession>A0A0W1A140</accession>
<dbReference type="Proteomes" id="UP000054729">
    <property type="component" value="Unassembled WGS sequence"/>
</dbReference>
<comment type="caution">
    <text evidence="1">The sequence shown here is derived from an EMBL/GenBank/DDBJ whole genome shotgun (WGS) entry which is preliminary data.</text>
</comment>
<proteinExistence type="predicted"/>
<evidence type="ECO:0008006" key="3">
    <source>
        <dbReference type="Google" id="ProtNLM"/>
    </source>
</evidence>
<dbReference type="Pfam" id="PF06296">
    <property type="entry name" value="RelE"/>
    <property type="match status" value="1"/>
</dbReference>
<dbReference type="STRING" id="66969.Lwal_3039"/>
<keyword evidence="2" id="KW-1185">Reference proteome</keyword>
<dbReference type="OrthoDB" id="8607264at2"/>
<name>A0A0W1A140_9GAMM</name>
<dbReference type="PATRIC" id="fig|66969.6.peg.3323"/>